<dbReference type="Proteomes" id="UP001231616">
    <property type="component" value="Unassembled WGS sequence"/>
</dbReference>
<keyword evidence="2" id="KW-0547">Nucleotide-binding</keyword>
<reference evidence="6 7" key="1">
    <citation type="submission" date="2023-08" db="EMBL/GenBank/DDBJ databases">
        <authorList>
            <person name="Joshi A."/>
            <person name="Thite S."/>
        </authorList>
    </citation>
    <scope>NUCLEOTIDE SEQUENCE [LARGE SCALE GENOMIC DNA]</scope>
    <source>
        <strain evidence="6 7">AC40</strain>
    </source>
</reference>
<name>A0ABT9H148_9GAMM</name>
<dbReference type="PANTHER" id="PTHR24220:SF86">
    <property type="entry name" value="ABC TRANSPORTER ABCH.1"/>
    <property type="match status" value="1"/>
</dbReference>
<evidence type="ECO:0000313" key="6">
    <source>
        <dbReference type="EMBL" id="MDP4536620.1"/>
    </source>
</evidence>
<accession>A0ABT9H148</accession>
<dbReference type="InterPro" id="IPR027417">
    <property type="entry name" value="P-loop_NTPase"/>
</dbReference>
<dbReference type="Gene3D" id="3.40.50.300">
    <property type="entry name" value="P-loop containing nucleotide triphosphate hydrolases"/>
    <property type="match status" value="1"/>
</dbReference>
<evidence type="ECO:0000313" key="7">
    <source>
        <dbReference type="Proteomes" id="UP001231616"/>
    </source>
</evidence>
<comment type="caution">
    <text evidence="6">The sequence shown here is derived from an EMBL/GenBank/DDBJ whole genome shotgun (WGS) entry which is preliminary data.</text>
</comment>
<dbReference type="InterPro" id="IPR017871">
    <property type="entry name" value="ABC_transporter-like_CS"/>
</dbReference>
<keyword evidence="1" id="KW-0813">Transport</keyword>
<dbReference type="RefSeq" id="WP_305893885.1">
    <property type="nucleotide sequence ID" value="NZ_JAUZVZ010000013.1"/>
</dbReference>
<dbReference type="SUPFAM" id="SSF52540">
    <property type="entry name" value="P-loop containing nucleoside triphosphate hydrolases"/>
    <property type="match status" value="1"/>
</dbReference>
<dbReference type="InterPro" id="IPR015854">
    <property type="entry name" value="ABC_transpr_LolD-like"/>
</dbReference>
<proteinExistence type="predicted"/>
<protein>
    <submittedName>
        <fullName evidence="6">ABC transporter ATP-binding protein</fullName>
    </submittedName>
</protein>
<sequence length="249" mass="27359">MIQAVIESIAITKSYQMGSQQVQALAGVDVHIQAGEFIAVMGPSGSGKSTFMNMLGCLDSPSSGEIRIQGENVTHLSAAQLARIRNRYIGFVFQQFNLLPRTSALDNVMLPLLYRPDHSDAESFAIECLKRVGLAERMDHHPSQLSGGQQQRVAIARALVNQPAVLLADEPTGALDTETGLEIMQLFQQLHSEGKTIVLVTHEPEIAAFASRQLIFRDGRLQSDKRVQPASATEHLQRYRQQKSQEGLA</sequence>
<evidence type="ECO:0000256" key="2">
    <source>
        <dbReference type="ARBA" id="ARBA00022741"/>
    </source>
</evidence>
<feature type="region of interest" description="Disordered" evidence="4">
    <location>
        <begin position="224"/>
        <end position="249"/>
    </location>
</feature>
<dbReference type="GO" id="GO:0005524">
    <property type="term" value="F:ATP binding"/>
    <property type="evidence" value="ECO:0007669"/>
    <property type="project" value="UniProtKB-KW"/>
</dbReference>
<keyword evidence="3 6" id="KW-0067">ATP-binding</keyword>
<dbReference type="PANTHER" id="PTHR24220">
    <property type="entry name" value="IMPORT ATP-BINDING PROTEIN"/>
    <property type="match status" value="1"/>
</dbReference>
<evidence type="ECO:0000256" key="4">
    <source>
        <dbReference type="SAM" id="MobiDB-lite"/>
    </source>
</evidence>
<dbReference type="SMART" id="SM00382">
    <property type="entry name" value="AAA"/>
    <property type="match status" value="1"/>
</dbReference>
<organism evidence="6 7">
    <name type="scientific">Alkalimonas collagenimarina</name>
    <dbReference type="NCBI Taxonomy" id="400390"/>
    <lineage>
        <taxon>Bacteria</taxon>
        <taxon>Pseudomonadati</taxon>
        <taxon>Pseudomonadota</taxon>
        <taxon>Gammaproteobacteria</taxon>
        <taxon>Alkalimonas</taxon>
    </lineage>
</organism>
<dbReference type="InterPro" id="IPR003593">
    <property type="entry name" value="AAA+_ATPase"/>
</dbReference>
<evidence type="ECO:0000259" key="5">
    <source>
        <dbReference type="PROSITE" id="PS50893"/>
    </source>
</evidence>
<evidence type="ECO:0000256" key="1">
    <source>
        <dbReference type="ARBA" id="ARBA00022448"/>
    </source>
</evidence>
<evidence type="ECO:0000256" key="3">
    <source>
        <dbReference type="ARBA" id="ARBA00022840"/>
    </source>
</evidence>
<dbReference type="PROSITE" id="PS50893">
    <property type="entry name" value="ABC_TRANSPORTER_2"/>
    <property type="match status" value="1"/>
</dbReference>
<dbReference type="PROSITE" id="PS00211">
    <property type="entry name" value="ABC_TRANSPORTER_1"/>
    <property type="match status" value="1"/>
</dbReference>
<dbReference type="EMBL" id="JAUZVZ010000013">
    <property type="protein sequence ID" value="MDP4536620.1"/>
    <property type="molecule type" value="Genomic_DNA"/>
</dbReference>
<dbReference type="InterPro" id="IPR003439">
    <property type="entry name" value="ABC_transporter-like_ATP-bd"/>
</dbReference>
<dbReference type="InterPro" id="IPR017911">
    <property type="entry name" value="MacB-like_ATP-bd"/>
</dbReference>
<gene>
    <name evidence="6" type="ORF">Q3O60_10505</name>
</gene>
<dbReference type="Pfam" id="PF00005">
    <property type="entry name" value="ABC_tran"/>
    <property type="match status" value="1"/>
</dbReference>
<keyword evidence="7" id="KW-1185">Reference proteome</keyword>
<dbReference type="CDD" id="cd03255">
    <property type="entry name" value="ABC_MJ0796_LolCDE_FtsE"/>
    <property type="match status" value="1"/>
</dbReference>
<feature type="domain" description="ABC transporter" evidence="5">
    <location>
        <begin position="6"/>
        <end position="243"/>
    </location>
</feature>